<sequence length="71" mass="7609">MKSCRAQDIPARFTVRRCSLIPSSLPTQVIRGAGCPARRSSGISDPSVHRAAPHQRGRAGKWAWEGVGVAV</sequence>
<feature type="region of interest" description="Disordered" evidence="1">
    <location>
        <begin position="35"/>
        <end position="59"/>
    </location>
</feature>
<comment type="caution">
    <text evidence="2">The sequence shown here is derived from an EMBL/GenBank/DDBJ whole genome shotgun (WGS) entry which is preliminary data.</text>
</comment>
<gene>
    <name evidence="2" type="ORF">E2C01_070322</name>
</gene>
<protein>
    <submittedName>
        <fullName evidence="2">Uncharacterized protein</fullName>
    </submittedName>
</protein>
<organism evidence="2 3">
    <name type="scientific">Portunus trituberculatus</name>
    <name type="common">Swimming crab</name>
    <name type="synonym">Neptunus trituberculatus</name>
    <dbReference type="NCBI Taxonomy" id="210409"/>
    <lineage>
        <taxon>Eukaryota</taxon>
        <taxon>Metazoa</taxon>
        <taxon>Ecdysozoa</taxon>
        <taxon>Arthropoda</taxon>
        <taxon>Crustacea</taxon>
        <taxon>Multicrustacea</taxon>
        <taxon>Malacostraca</taxon>
        <taxon>Eumalacostraca</taxon>
        <taxon>Eucarida</taxon>
        <taxon>Decapoda</taxon>
        <taxon>Pleocyemata</taxon>
        <taxon>Brachyura</taxon>
        <taxon>Eubrachyura</taxon>
        <taxon>Portunoidea</taxon>
        <taxon>Portunidae</taxon>
        <taxon>Portuninae</taxon>
        <taxon>Portunus</taxon>
    </lineage>
</organism>
<dbReference type="AlphaFoldDB" id="A0A5B7HX01"/>
<evidence type="ECO:0000313" key="2">
    <source>
        <dbReference type="EMBL" id="MPC75922.1"/>
    </source>
</evidence>
<proteinExistence type="predicted"/>
<evidence type="ECO:0000256" key="1">
    <source>
        <dbReference type="SAM" id="MobiDB-lite"/>
    </source>
</evidence>
<dbReference type="EMBL" id="VSRR010042177">
    <property type="protein sequence ID" value="MPC75922.1"/>
    <property type="molecule type" value="Genomic_DNA"/>
</dbReference>
<dbReference type="Proteomes" id="UP000324222">
    <property type="component" value="Unassembled WGS sequence"/>
</dbReference>
<accession>A0A5B7HX01</accession>
<evidence type="ECO:0000313" key="3">
    <source>
        <dbReference type="Proteomes" id="UP000324222"/>
    </source>
</evidence>
<reference evidence="2 3" key="1">
    <citation type="submission" date="2019-05" db="EMBL/GenBank/DDBJ databases">
        <title>Another draft genome of Portunus trituberculatus and its Hox gene families provides insights of decapod evolution.</title>
        <authorList>
            <person name="Jeong J.-H."/>
            <person name="Song I."/>
            <person name="Kim S."/>
            <person name="Choi T."/>
            <person name="Kim D."/>
            <person name="Ryu S."/>
            <person name="Kim W."/>
        </authorList>
    </citation>
    <scope>NUCLEOTIDE SEQUENCE [LARGE SCALE GENOMIC DNA]</scope>
    <source>
        <tissue evidence="2">Muscle</tissue>
    </source>
</reference>
<keyword evidence="3" id="KW-1185">Reference proteome</keyword>
<name>A0A5B7HX01_PORTR</name>